<protein>
    <submittedName>
        <fullName evidence="1">Uncharacterized protein</fullName>
    </submittedName>
</protein>
<reference evidence="1" key="1">
    <citation type="submission" date="2021-02" db="EMBL/GenBank/DDBJ databases">
        <authorList>
            <person name="Nowell W R."/>
        </authorList>
    </citation>
    <scope>NUCLEOTIDE SEQUENCE</scope>
</reference>
<proteinExistence type="predicted"/>
<dbReference type="AlphaFoldDB" id="A0A8S3GRY9"/>
<evidence type="ECO:0000313" key="1">
    <source>
        <dbReference type="EMBL" id="CAF5170417.1"/>
    </source>
</evidence>
<sequence>MKPIFVCLLNFSIEPLPTVAQHELGPIQRPNKLSCVPTKQSS</sequence>
<dbReference type="Proteomes" id="UP000681967">
    <property type="component" value="Unassembled WGS sequence"/>
</dbReference>
<evidence type="ECO:0000313" key="2">
    <source>
        <dbReference type="Proteomes" id="UP000681967"/>
    </source>
</evidence>
<feature type="non-terminal residue" evidence="1">
    <location>
        <position position="42"/>
    </location>
</feature>
<accession>A0A8S3GRY9</accession>
<comment type="caution">
    <text evidence="1">The sequence shown here is derived from an EMBL/GenBank/DDBJ whole genome shotgun (WGS) entry which is preliminary data.</text>
</comment>
<gene>
    <name evidence="1" type="ORF">BYL167_LOCUS77142</name>
</gene>
<name>A0A8S3GRY9_9BILA</name>
<organism evidence="1 2">
    <name type="scientific">Rotaria magnacalcarata</name>
    <dbReference type="NCBI Taxonomy" id="392030"/>
    <lineage>
        <taxon>Eukaryota</taxon>
        <taxon>Metazoa</taxon>
        <taxon>Spiralia</taxon>
        <taxon>Gnathifera</taxon>
        <taxon>Rotifera</taxon>
        <taxon>Eurotatoria</taxon>
        <taxon>Bdelloidea</taxon>
        <taxon>Philodinida</taxon>
        <taxon>Philodinidae</taxon>
        <taxon>Rotaria</taxon>
    </lineage>
</organism>
<dbReference type="EMBL" id="CAJOBH010280185">
    <property type="protein sequence ID" value="CAF5170417.1"/>
    <property type="molecule type" value="Genomic_DNA"/>
</dbReference>